<dbReference type="Proteomes" id="UP000401717">
    <property type="component" value="Unassembled WGS sequence"/>
</dbReference>
<evidence type="ECO:0000256" key="1">
    <source>
        <dbReference type="SAM" id="SignalP"/>
    </source>
</evidence>
<keyword evidence="1" id="KW-0732">Signal</keyword>
<evidence type="ECO:0008006" key="6">
    <source>
        <dbReference type="Google" id="ProtNLM"/>
    </source>
</evidence>
<reference evidence="3 4" key="1">
    <citation type="submission" date="2019-06" db="EMBL/GenBank/DDBJ databases">
        <authorList>
            <person name="Rodrigo-Torres L."/>
            <person name="Arahal R. D."/>
            <person name="Lucena T."/>
        </authorList>
    </citation>
    <scope>NUCLEOTIDE SEQUENCE [LARGE SCALE GENOMIC DNA]</scope>
    <source>
        <strain evidence="3 4">SW08-7</strain>
    </source>
</reference>
<dbReference type="EMBL" id="BPQI01000019">
    <property type="protein sequence ID" value="GJD55162.1"/>
    <property type="molecule type" value="Genomic_DNA"/>
</dbReference>
<keyword evidence="5" id="KW-1185">Reference proteome</keyword>
<name>A0A564G381_9HYPH</name>
<reference evidence="2" key="2">
    <citation type="journal article" date="2021" name="Front. Microbiol.">
        <title>Comprehensive Comparative Genomics and Phenotyping of Methylobacterium Species.</title>
        <authorList>
            <person name="Alessa O."/>
            <person name="Ogura Y."/>
            <person name="Fujitani Y."/>
            <person name="Takami H."/>
            <person name="Hayashi T."/>
            <person name="Sahin N."/>
            <person name="Tani A."/>
        </authorList>
    </citation>
    <scope>NUCLEOTIDE SEQUENCE</scope>
    <source>
        <strain evidence="2">DSM 22415</strain>
    </source>
</reference>
<feature type="chain" id="PRO_5021808867" description="Minor curlin subunit" evidence="1">
    <location>
        <begin position="24"/>
        <end position="113"/>
    </location>
</feature>
<evidence type="ECO:0000313" key="5">
    <source>
        <dbReference type="Proteomes" id="UP001055303"/>
    </source>
</evidence>
<dbReference type="EMBL" id="CABFVH010000032">
    <property type="protein sequence ID" value="VUF14398.1"/>
    <property type="molecule type" value="Genomic_DNA"/>
</dbReference>
<reference evidence="2" key="3">
    <citation type="submission" date="2021-08" db="EMBL/GenBank/DDBJ databases">
        <authorList>
            <person name="Tani A."/>
            <person name="Ola A."/>
            <person name="Ogura Y."/>
            <person name="Katsura K."/>
            <person name="Hayashi T."/>
        </authorList>
    </citation>
    <scope>NUCLEOTIDE SEQUENCE</scope>
    <source>
        <strain evidence="2">DSM 22415</strain>
    </source>
</reference>
<dbReference type="AlphaFoldDB" id="A0A564G381"/>
<evidence type="ECO:0000313" key="2">
    <source>
        <dbReference type="EMBL" id="GJD55162.1"/>
    </source>
</evidence>
<proteinExistence type="predicted"/>
<protein>
    <recommendedName>
        <fullName evidence="6">Minor curlin subunit</fullName>
    </recommendedName>
</protein>
<sequence length="113" mass="11228">MVQRSVFALVTTAALLSVGSARAEEAYVRQSASAATAEMSATSSLRTLLATPVDLSAARAAASAAPTSNIAQVVQVGAYNSGTVTQSGGGNVAALFQQGQGNVAVISQTGRGR</sequence>
<feature type="signal peptide" evidence="1">
    <location>
        <begin position="1"/>
        <end position="23"/>
    </location>
</feature>
<evidence type="ECO:0000313" key="3">
    <source>
        <dbReference type="EMBL" id="VUF14398.1"/>
    </source>
</evidence>
<dbReference type="Proteomes" id="UP001055303">
    <property type="component" value="Unassembled WGS sequence"/>
</dbReference>
<accession>A0A564G381</accession>
<gene>
    <name evidence="2" type="ORF">IFDJLNFL_1044</name>
    <name evidence="3" type="ORF">MTDSW087_04119</name>
</gene>
<dbReference type="RefSeq" id="WP_144766766.1">
    <property type="nucleotide sequence ID" value="NZ_BPQI01000019.1"/>
</dbReference>
<evidence type="ECO:0000313" key="4">
    <source>
        <dbReference type="Proteomes" id="UP000401717"/>
    </source>
</evidence>
<organism evidence="3 4">
    <name type="scientific">Methylobacterium dankookense</name>
    <dbReference type="NCBI Taxonomy" id="560405"/>
    <lineage>
        <taxon>Bacteria</taxon>
        <taxon>Pseudomonadati</taxon>
        <taxon>Pseudomonadota</taxon>
        <taxon>Alphaproteobacteria</taxon>
        <taxon>Hyphomicrobiales</taxon>
        <taxon>Methylobacteriaceae</taxon>
        <taxon>Methylobacterium</taxon>
    </lineage>
</organism>
<dbReference type="OrthoDB" id="8373668at2"/>